<proteinExistence type="inferred from homology"/>
<dbReference type="GO" id="GO:0030313">
    <property type="term" value="C:cell envelope"/>
    <property type="evidence" value="ECO:0007669"/>
    <property type="project" value="UniProtKB-SubCell"/>
</dbReference>
<dbReference type="PANTHER" id="PTHR30290:SF10">
    <property type="entry name" value="PERIPLASMIC OLIGOPEPTIDE-BINDING PROTEIN-RELATED"/>
    <property type="match status" value="1"/>
</dbReference>
<comment type="subcellular location">
    <subcellularLocation>
        <location evidence="1">Cell envelope</location>
    </subcellularLocation>
</comment>
<accession>A0A9D2MCY5</accession>
<dbReference type="PROSITE" id="PS51318">
    <property type="entry name" value="TAT"/>
    <property type="match status" value="1"/>
</dbReference>
<dbReference type="Pfam" id="PF00496">
    <property type="entry name" value="SBP_bac_5"/>
    <property type="match status" value="1"/>
</dbReference>
<gene>
    <name evidence="6" type="ORF">H9771_01940</name>
</gene>
<feature type="domain" description="Solute-binding protein family 5" evidence="5">
    <location>
        <begin position="98"/>
        <end position="534"/>
    </location>
</feature>
<protein>
    <submittedName>
        <fullName evidence="6">Twin-arginine translocation signal domain-containing protein</fullName>
    </submittedName>
</protein>
<dbReference type="Pfam" id="PF10518">
    <property type="entry name" value="TAT_signal"/>
    <property type="match status" value="1"/>
</dbReference>
<sequence length="667" mass="74628">MNAHYEPHAFSRRSFLKGAGAVGAAGLLAACGGSDSSSTTASSGGAAAPAGSLTEYYSWETNTRELEEWNVLHSQDASDFNVLTNLVDGLLSSDPYGKPVPAIASSWEHNEDASVWTFHLRDDVDWCDVNGEVKGHITSKDFLVGCEWVLNQYKNEAYNTSMPIQNVLGAEEYYDHTVELGEAAADLTYQDMIDAGVGIAAPDDYTLVFTCKNPCPYFDTVAGYVSFYPASEDLIKELGIDGFRYATQLEMYYCGPYLIEEYVQNNTKSFIPNPTWYGASDHARFERVVVTMLNDQTVGYQLYQNRELDEIDLVESTLTTIINDPSHEYADQLCEKRPKKYSYQFHFNFQKYNDDGTPDDNWNKAVANEAFRRCLLEGVDLTNFLARVNAINPLKCENLFYTMQGVCYNTQGVDYVELVREKMGYGQYDGETPVRTRGVDIAALKKQAMDELSAIGVTFPVHCTFPILAGGAAQQDTAVVLRQCFSDSLGDDFVVLDIIEYVSSITQEVINAHKHSIVGNGWGADFGDPINFLGQEVLHDANAYYAWTYGNISNVVEEGPADWQADVVAQFEEFTRMVNDANAIVDDVDARYDAFAEAEAYMLKHALTWPEQYEVSWCLTHANEYSKINAMYGIFNYKYVDWETSEEAYTTEQYEAFAAAFDAAKQA</sequence>
<comment type="similarity">
    <text evidence="2">Belongs to the bacterial solute-binding protein 5 family.</text>
</comment>
<dbReference type="InterPro" id="IPR019546">
    <property type="entry name" value="TAT_signal_bac_arc"/>
</dbReference>
<dbReference type="NCBIfam" id="TIGR01409">
    <property type="entry name" value="TAT_signal_seq"/>
    <property type="match status" value="1"/>
</dbReference>
<reference evidence="6" key="1">
    <citation type="journal article" date="2021" name="PeerJ">
        <title>Extensive microbial diversity within the chicken gut microbiome revealed by metagenomics and culture.</title>
        <authorList>
            <person name="Gilroy R."/>
            <person name="Ravi A."/>
            <person name="Getino M."/>
            <person name="Pursley I."/>
            <person name="Horton D.L."/>
            <person name="Alikhan N.F."/>
            <person name="Baker D."/>
            <person name="Gharbi K."/>
            <person name="Hall N."/>
            <person name="Watson M."/>
            <person name="Adriaenssens E.M."/>
            <person name="Foster-Nyarko E."/>
            <person name="Jarju S."/>
            <person name="Secka A."/>
            <person name="Antonio M."/>
            <person name="Oren A."/>
            <person name="Chaudhuri R.R."/>
            <person name="La Ragione R."/>
            <person name="Hildebrand F."/>
            <person name="Pallen M.J."/>
        </authorList>
    </citation>
    <scope>NUCLEOTIDE SEQUENCE</scope>
    <source>
        <strain evidence="6">ChiHjej9B8-13557</strain>
    </source>
</reference>
<dbReference type="GO" id="GO:1904680">
    <property type="term" value="F:peptide transmembrane transporter activity"/>
    <property type="evidence" value="ECO:0007669"/>
    <property type="project" value="TreeGrafter"/>
</dbReference>
<reference evidence="6" key="2">
    <citation type="submission" date="2021-04" db="EMBL/GenBank/DDBJ databases">
        <authorList>
            <person name="Gilroy R."/>
        </authorList>
    </citation>
    <scope>NUCLEOTIDE SEQUENCE</scope>
    <source>
        <strain evidence="6">ChiHjej9B8-13557</strain>
    </source>
</reference>
<organism evidence="6 7">
    <name type="scientific">Candidatus Faecalibacterium faecipullorum</name>
    <dbReference type="NCBI Taxonomy" id="2838578"/>
    <lineage>
        <taxon>Bacteria</taxon>
        <taxon>Bacillati</taxon>
        <taxon>Bacillota</taxon>
        <taxon>Clostridia</taxon>
        <taxon>Eubacteriales</taxon>
        <taxon>Oscillospiraceae</taxon>
        <taxon>Faecalibacterium</taxon>
    </lineage>
</organism>
<dbReference type="InterPro" id="IPR039424">
    <property type="entry name" value="SBP_5"/>
</dbReference>
<dbReference type="InterPro" id="IPR000914">
    <property type="entry name" value="SBP_5_dom"/>
</dbReference>
<keyword evidence="4" id="KW-0732">Signal</keyword>
<name>A0A9D2MCY5_9FIRM</name>
<dbReference type="SUPFAM" id="SSF53850">
    <property type="entry name" value="Periplasmic binding protein-like II"/>
    <property type="match status" value="1"/>
</dbReference>
<evidence type="ECO:0000256" key="2">
    <source>
        <dbReference type="ARBA" id="ARBA00005695"/>
    </source>
</evidence>
<dbReference type="InterPro" id="IPR006311">
    <property type="entry name" value="TAT_signal"/>
</dbReference>
<evidence type="ECO:0000256" key="4">
    <source>
        <dbReference type="ARBA" id="ARBA00022729"/>
    </source>
</evidence>
<dbReference type="AlphaFoldDB" id="A0A9D2MCY5"/>
<dbReference type="Gene3D" id="3.10.105.10">
    <property type="entry name" value="Dipeptide-binding Protein, Domain 3"/>
    <property type="match status" value="2"/>
</dbReference>
<evidence type="ECO:0000313" key="6">
    <source>
        <dbReference type="EMBL" id="HJB58416.1"/>
    </source>
</evidence>
<dbReference type="Gene3D" id="3.90.76.10">
    <property type="entry name" value="Dipeptide-binding Protein, Domain 1"/>
    <property type="match status" value="1"/>
</dbReference>
<dbReference type="Gene3D" id="3.40.190.10">
    <property type="entry name" value="Periplasmic binding protein-like II"/>
    <property type="match status" value="1"/>
</dbReference>
<keyword evidence="3" id="KW-0813">Transport</keyword>
<evidence type="ECO:0000256" key="1">
    <source>
        <dbReference type="ARBA" id="ARBA00004196"/>
    </source>
</evidence>
<evidence type="ECO:0000256" key="3">
    <source>
        <dbReference type="ARBA" id="ARBA00022448"/>
    </source>
</evidence>
<dbReference type="PANTHER" id="PTHR30290">
    <property type="entry name" value="PERIPLASMIC BINDING COMPONENT OF ABC TRANSPORTER"/>
    <property type="match status" value="1"/>
</dbReference>
<dbReference type="EMBL" id="DWXX01000036">
    <property type="protein sequence ID" value="HJB58416.1"/>
    <property type="molecule type" value="Genomic_DNA"/>
</dbReference>
<dbReference type="GO" id="GO:0015833">
    <property type="term" value="P:peptide transport"/>
    <property type="evidence" value="ECO:0007669"/>
    <property type="project" value="TreeGrafter"/>
</dbReference>
<evidence type="ECO:0000259" key="5">
    <source>
        <dbReference type="Pfam" id="PF00496"/>
    </source>
</evidence>
<dbReference type="Proteomes" id="UP000824211">
    <property type="component" value="Unassembled WGS sequence"/>
</dbReference>
<comment type="caution">
    <text evidence="6">The sequence shown here is derived from an EMBL/GenBank/DDBJ whole genome shotgun (WGS) entry which is preliminary data.</text>
</comment>
<evidence type="ECO:0000313" key="7">
    <source>
        <dbReference type="Proteomes" id="UP000824211"/>
    </source>
</evidence>